<feature type="transmembrane region" description="Helical" evidence="1">
    <location>
        <begin position="118"/>
        <end position="137"/>
    </location>
</feature>
<dbReference type="InterPro" id="IPR052155">
    <property type="entry name" value="Biofilm_reg_signaling"/>
</dbReference>
<dbReference type="SUPFAM" id="SSF55073">
    <property type="entry name" value="Nucleotide cyclase"/>
    <property type="match status" value="1"/>
</dbReference>
<dbReference type="SMART" id="SM00267">
    <property type="entry name" value="GGDEF"/>
    <property type="match status" value="1"/>
</dbReference>
<feature type="domain" description="EAL" evidence="2">
    <location>
        <begin position="502"/>
        <end position="753"/>
    </location>
</feature>
<dbReference type="AlphaFoldDB" id="A0A6N1VIT5"/>
<name>A0A6N1VIT5_9HYPH</name>
<evidence type="ECO:0000259" key="3">
    <source>
        <dbReference type="PROSITE" id="PS50887"/>
    </source>
</evidence>
<dbReference type="SUPFAM" id="SSF141868">
    <property type="entry name" value="EAL domain-like"/>
    <property type="match status" value="1"/>
</dbReference>
<keyword evidence="1" id="KW-0472">Membrane</keyword>
<dbReference type="CDD" id="cd01949">
    <property type="entry name" value="GGDEF"/>
    <property type="match status" value="1"/>
</dbReference>
<accession>A0A6N1VIT5</accession>
<reference evidence="4 5" key="1">
    <citation type="submission" date="2020-06" db="EMBL/GenBank/DDBJ databases">
        <title>Oricola thermophila sp. nov. isolated from a tidal sediments.</title>
        <authorList>
            <person name="Kwon K.K."/>
            <person name="Yang S.-H."/>
            <person name="Park M.-J."/>
        </authorList>
    </citation>
    <scope>NUCLEOTIDE SEQUENCE [LARGE SCALE GENOMIC DNA]</scope>
    <source>
        <strain evidence="4 5">MEBiC13590</strain>
    </source>
</reference>
<sequence length="770" mass="85108">MTAEVYTSFVDTFFSDSRSLVVGAGMQAIVVGAAWLDTDHPIYLVLIVAMLVTAFVRLLQVRAYHKDRGSLPDLDHEDKVRWATQWENRYIWLGCAATSLIGIYAFVAMHVAYSEYTVISAFTLVFATLPTVVGRLYGSPRLVFFIMVSLLLPTSLGAALYGDFAHVLAALMCIPYLMLVQRLVRSIRSSVLDAISGRWTNQEIAERFDIALNNMSHGLIMFDGDLRILVANRTAKTLFNVPSHIDLEGRNFEAILRYGRQRKALSARQVDKLKRQLVPMILKGGSVKHFVLNDGRHVEFKSNPRAFSGAVLTFEDVTERINAEKQMINMARYDALTGLPNRGYFATLIAERLRQTTGDSDCVLIMLDIDDFKHVNDTLGHSQGDALLCAVANRLKDFRTGDVMISRQGGDEFMIFVPTMADGETPGQIAESLRAILAGVYELGGEQVHVTVSIGAATSERSKFELNTMMMRSDLALYRSKALGKGVWSVFEESMDAEYKRRQLVKNELAKALDHDMLTVRYQPIVDAKTGRIVACEALSRWNHPELGDISPAEYIPLAEEMGMIGKVSRSVLARALSDCATWPESVNISVNLSAIDFRRSRLLDEIDSAVSASGVAPERLEIEVTETAVISNEQEMFAVLQAIRDRGIKISLDDFGTGYSSLGYLHKLPLDKVKIDRSFVEGIESGQTPIALLRGVANLCKTLGLQVTIEGVSSDDQLNLVLATEGVSRIQGFVLGPALPSSSVLELAQHTLLPNSLNRETEQRAVPAM</sequence>
<keyword evidence="1" id="KW-1133">Transmembrane helix</keyword>
<dbReference type="PANTHER" id="PTHR44757">
    <property type="entry name" value="DIGUANYLATE CYCLASE DGCP"/>
    <property type="match status" value="1"/>
</dbReference>
<dbReference type="RefSeq" id="WP_175278234.1">
    <property type="nucleotide sequence ID" value="NZ_CP054836.1"/>
</dbReference>
<dbReference type="Pfam" id="PF00990">
    <property type="entry name" value="GGDEF"/>
    <property type="match status" value="1"/>
</dbReference>
<feature type="transmembrane region" description="Helical" evidence="1">
    <location>
        <begin position="42"/>
        <end position="59"/>
    </location>
</feature>
<dbReference type="Pfam" id="PF00563">
    <property type="entry name" value="EAL"/>
    <property type="match status" value="1"/>
</dbReference>
<dbReference type="InterPro" id="IPR000160">
    <property type="entry name" value="GGDEF_dom"/>
</dbReference>
<organism evidence="4 5">
    <name type="scientific">Oricola thermophila</name>
    <dbReference type="NCBI Taxonomy" id="2742145"/>
    <lineage>
        <taxon>Bacteria</taxon>
        <taxon>Pseudomonadati</taxon>
        <taxon>Pseudomonadota</taxon>
        <taxon>Alphaproteobacteria</taxon>
        <taxon>Hyphomicrobiales</taxon>
        <taxon>Ahrensiaceae</taxon>
        <taxon>Oricola</taxon>
    </lineage>
</organism>
<dbReference type="Gene3D" id="3.20.20.450">
    <property type="entry name" value="EAL domain"/>
    <property type="match status" value="1"/>
</dbReference>
<keyword evidence="1" id="KW-0812">Transmembrane</keyword>
<evidence type="ECO:0000313" key="4">
    <source>
        <dbReference type="EMBL" id="QKV20343.1"/>
    </source>
</evidence>
<feature type="domain" description="GGDEF" evidence="3">
    <location>
        <begin position="360"/>
        <end position="493"/>
    </location>
</feature>
<dbReference type="CDD" id="cd01948">
    <property type="entry name" value="EAL"/>
    <property type="match status" value="1"/>
</dbReference>
<evidence type="ECO:0000313" key="5">
    <source>
        <dbReference type="Proteomes" id="UP000509367"/>
    </source>
</evidence>
<dbReference type="PANTHER" id="PTHR44757:SF2">
    <property type="entry name" value="BIOFILM ARCHITECTURE MAINTENANCE PROTEIN MBAA"/>
    <property type="match status" value="1"/>
</dbReference>
<protein>
    <submittedName>
        <fullName evidence="4">EAL domain-containing protein</fullName>
    </submittedName>
</protein>
<dbReference type="NCBIfam" id="TIGR00254">
    <property type="entry name" value="GGDEF"/>
    <property type="match status" value="1"/>
</dbReference>
<dbReference type="InterPro" id="IPR035919">
    <property type="entry name" value="EAL_sf"/>
</dbReference>
<dbReference type="InterPro" id="IPR029787">
    <property type="entry name" value="Nucleotide_cyclase"/>
</dbReference>
<dbReference type="SMART" id="SM00052">
    <property type="entry name" value="EAL"/>
    <property type="match status" value="1"/>
</dbReference>
<proteinExistence type="predicted"/>
<evidence type="ECO:0000256" key="1">
    <source>
        <dbReference type="SAM" id="Phobius"/>
    </source>
</evidence>
<dbReference type="InterPro" id="IPR043128">
    <property type="entry name" value="Rev_trsase/Diguanyl_cyclase"/>
</dbReference>
<dbReference type="PROSITE" id="PS50887">
    <property type="entry name" value="GGDEF"/>
    <property type="match status" value="1"/>
</dbReference>
<keyword evidence="5" id="KW-1185">Reference proteome</keyword>
<dbReference type="KEGG" id="orm:HTY61_18760"/>
<dbReference type="EMBL" id="CP054836">
    <property type="protein sequence ID" value="QKV20343.1"/>
    <property type="molecule type" value="Genomic_DNA"/>
</dbReference>
<dbReference type="Proteomes" id="UP000509367">
    <property type="component" value="Chromosome"/>
</dbReference>
<evidence type="ECO:0000259" key="2">
    <source>
        <dbReference type="PROSITE" id="PS50883"/>
    </source>
</evidence>
<dbReference type="InterPro" id="IPR001633">
    <property type="entry name" value="EAL_dom"/>
</dbReference>
<dbReference type="Gene3D" id="3.30.70.270">
    <property type="match status" value="1"/>
</dbReference>
<feature type="transmembrane region" description="Helical" evidence="1">
    <location>
        <begin position="142"/>
        <end position="161"/>
    </location>
</feature>
<gene>
    <name evidence="4" type="ORF">HTY61_18760</name>
</gene>
<dbReference type="SUPFAM" id="SSF55785">
    <property type="entry name" value="PYP-like sensor domain (PAS domain)"/>
    <property type="match status" value="1"/>
</dbReference>
<dbReference type="InterPro" id="IPR035965">
    <property type="entry name" value="PAS-like_dom_sf"/>
</dbReference>
<dbReference type="Gene3D" id="3.30.450.20">
    <property type="entry name" value="PAS domain"/>
    <property type="match status" value="1"/>
</dbReference>
<dbReference type="Pfam" id="PF12860">
    <property type="entry name" value="PAS_7"/>
    <property type="match status" value="1"/>
</dbReference>
<feature type="transmembrane region" description="Helical" evidence="1">
    <location>
        <begin position="90"/>
        <end position="112"/>
    </location>
</feature>
<dbReference type="PROSITE" id="PS50883">
    <property type="entry name" value="EAL"/>
    <property type="match status" value="1"/>
</dbReference>
<feature type="transmembrane region" description="Helical" evidence="1">
    <location>
        <begin position="20"/>
        <end position="36"/>
    </location>
</feature>